<evidence type="ECO:0000259" key="2">
    <source>
        <dbReference type="Pfam" id="PF08327"/>
    </source>
</evidence>
<evidence type="ECO:0000313" key="3">
    <source>
        <dbReference type="EMBL" id="MFD1054631.1"/>
    </source>
</evidence>
<accession>A0ABW3MVQ2</accession>
<dbReference type="InterPro" id="IPR013538">
    <property type="entry name" value="ASHA1/2-like_C"/>
</dbReference>
<dbReference type="RefSeq" id="WP_386052537.1">
    <property type="nucleotide sequence ID" value="NZ_JBHTKH010000005.1"/>
</dbReference>
<organism evidence="3 4">
    <name type="scientific">Terrabacter terrigena</name>
    <dbReference type="NCBI Taxonomy" id="574718"/>
    <lineage>
        <taxon>Bacteria</taxon>
        <taxon>Bacillati</taxon>
        <taxon>Actinomycetota</taxon>
        <taxon>Actinomycetes</taxon>
        <taxon>Micrococcales</taxon>
        <taxon>Intrasporangiaceae</taxon>
        <taxon>Terrabacter</taxon>
    </lineage>
</organism>
<dbReference type="EMBL" id="JBHTKH010000005">
    <property type="protein sequence ID" value="MFD1054631.1"/>
    <property type="molecule type" value="Genomic_DNA"/>
</dbReference>
<reference evidence="4" key="1">
    <citation type="journal article" date="2019" name="Int. J. Syst. Evol. Microbiol.">
        <title>The Global Catalogue of Microorganisms (GCM) 10K type strain sequencing project: providing services to taxonomists for standard genome sequencing and annotation.</title>
        <authorList>
            <consortium name="The Broad Institute Genomics Platform"/>
            <consortium name="The Broad Institute Genome Sequencing Center for Infectious Disease"/>
            <person name="Wu L."/>
            <person name="Ma J."/>
        </authorList>
    </citation>
    <scope>NUCLEOTIDE SEQUENCE [LARGE SCALE GENOMIC DNA]</scope>
    <source>
        <strain evidence="4">CCUG 57508</strain>
    </source>
</reference>
<sequence length="170" mass="18489">MSEPTRVLGRIEREGDAVAVVFDRHYATTKADLWAACTEPDRLARWFAPVSGDLREGGTFTIHFDDADTPVCRVIRCAPPERLVWEWPVGEVAGLVTVGVATDGDGARLTLRHERLTPAQAPGYAAGWDTYVRSLDAYLRGADGPDWDAMWSALHELYAAASTSGAADPC</sequence>
<dbReference type="SUPFAM" id="SSF55961">
    <property type="entry name" value="Bet v1-like"/>
    <property type="match status" value="1"/>
</dbReference>
<evidence type="ECO:0000313" key="4">
    <source>
        <dbReference type="Proteomes" id="UP001597046"/>
    </source>
</evidence>
<feature type="domain" description="Activator of Hsp90 ATPase homologue 1/2-like C-terminal" evidence="2">
    <location>
        <begin position="28"/>
        <end position="139"/>
    </location>
</feature>
<dbReference type="Gene3D" id="3.30.530.20">
    <property type="match status" value="1"/>
</dbReference>
<protein>
    <submittedName>
        <fullName evidence="3">SRPBCC family protein</fullName>
    </submittedName>
</protein>
<comment type="similarity">
    <text evidence="1">Belongs to the AHA1 family.</text>
</comment>
<dbReference type="CDD" id="cd08899">
    <property type="entry name" value="SRPBCC_CalC_Aha1-like_6"/>
    <property type="match status" value="1"/>
</dbReference>
<keyword evidence="4" id="KW-1185">Reference proteome</keyword>
<dbReference type="Pfam" id="PF08327">
    <property type="entry name" value="AHSA1"/>
    <property type="match status" value="1"/>
</dbReference>
<dbReference type="Proteomes" id="UP001597046">
    <property type="component" value="Unassembled WGS sequence"/>
</dbReference>
<proteinExistence type="inferred from homology"/>
<comment type="caution">
    <text evidence="3">The sequence shown here is derived from an EMBL/GenBank/DDBJ whole genome shotgun (WGS) entry which is preliminary data.</text>
</comment>
<gene>
    <name evidence="3" type="ORF">ACFQ2V_09970</name>
</gene>
<dbReference type="InterPro" id="IPR023393">
    <property type="entry name" value="START-like_dom_sf"/>
</dbReference>
<evidence type="ECO:0000256" key="1">
    <source>
        <dbReference type="ARBA" id="ARBA00006817"/>
    </source>
</evidence>
<name>A0ABW3MVQ2_9MICO</name>